<dbReference type="GeneID" id="74945545"/>
<dbReference type="AlphaFoldDB" id="A0A060HCM2"/>
<evidence type="ECO:0000256" key="4">
    <source>
        <dbReference type="ARBA" id="ARBA00022679"/>
    </source>
</evidence>
<evidence type="ECO:0000256" key="3">
    <source>
        <dbReference type="ARBA" id="ARBA00022603"/>
    </source>
</evidence>
<dbReference type="HOGENOM" id="CLU_009149_1_0_2"/>
<name>A0A060HCM2_9ARCH</name>
<dbReference type="STRING" id="926571.NVIE_002880"/>
<evidence type="ECO:0000313" key="8">
    <source>
        <dbReference type="EMBL" id="AIC14474.1"/>
    </source>
</evidence>
<dbReference type="SUPFAM" id="SSF53335">
    <property type="entry name" value="S-adenosyl-L-methionine-dependent methyltransferases"/>
    <property type="match status" value="1"/>
</dbReference>
<evidence type="ECO:0000256" key="1">
    <source>
        <dbReference type="ARBA" id="ARBA00006594"/>
    </source>
</evidence>
<dbReference type="OrthoDB" id="45790at2157"/>
<dbReference type="GO" id="GO:0032259">
    <property type="term" value="P:methylation"/>
    <property type="evidence" value="ECO:0007669"/>
    <property type="project" value="UniProtKB-KW"/>
</dbReference>
<keyword evidence="9" id="KW-1185">Reference proteome</keyword>
<dbReference type="InterPro" id="IPR002052">
    <property type="entry name" value="DNA_methylase_N6_adenine_CS"/>
</dbReference>
<organism evidence="8 9">
    <name type="scientific">Nitrososphaera viennensis EN76</name>
    <dbReference type="NCBI Taxonomy" id="926571"/>
    <lineage>
        <taxon>Archaea</taxon>
        <taxon>Nitrososphaerota</taxon>
        <taxon>Nitrososphaeria</taxon>
        <taxon>Nitrososphaerales</taxon>
        <taxon>Nitrososphaeraceae</taxon>
        <taxon>Nitrososphaera</taxon>
    </lineage>
</organism>
<accession>A0A060HCM2</accession>
<feature type="domain" description="Type II methyltransferase M.TaqI-like" evidence="7">
    <location>
        <begin position="405"/>
        <end position="654"/>
    </location>
</feature>
<dbReference type="GO" id="GO:0004519">
    <property type="term" value="F:endonuclease activity"/>
    <property type="evidence" value="ECO:0007669"/>
    <property type="project" value="UniProtKB-KW"/>
</dbReference>
<sequence length="1076" mass="123498">MEIEEFDARLKEYSHDVAGANTESMKAFYFLEFVRSVFRNSDSALVANTPHKVFPDLERYIKSEKTVIVKGRVDAFLGNLIIEFEGNLRQAKMEEATRQLKQYTSILWNNHGRVDYLCLATDGLSFFIFRPKSEATENYTPGSIQLQPVDEFDIRKESARTILKQLERYMLYPALRPVTGEDIARDFGTNSLVLSYSIDVLKRAWNKIKDEITVVHNEWSKYLSIVYGSEVKNEELFLKHTYLATLAKLMVYTYYQSNTLPTSREVINKILKGDVFREWGVENFLIEDFFSWIIKDSVNEEGIEVSRRILDALERYDLTKLNEDIFKELYQELVDPTERHALGEFYTPDWLAEMMVEEVVTNPTARILDPSCGSGTFLAATIRYKLSKLSGKRAGDQIKIISTTVVGIDVHPLAVLISKANYLMALGDMLSKLGGKIFIPIYMADSITFPVPSKSIATYSARENEDVYVYTVDNRTQLILPQAIIDAESVDFVIDIIKDYAIKKSANADFSSKGFQALLQKGYGITNDQFDVILATANALADLIKNKRDSIHPFILKNIYKPSMIGKFDIIIGNPPWLSYKDVRSVDRQRKLKEIIIQKYRLLDSSEEKLLTHMEMATLFFARCSDIFLNEEGKIAFVLPRSVFNSDQHERFRDNTFIPQVGFTLLFDLEKNQRERVSPLFSIESCVVFGQKGAKTKYPINTRLMIGRLPSKNVTLEVIRSRIETGAFKITSHSTQLTVIGKRKTWSYDKQTELKKARSPYMQLFRQGATIVPRSFWFVEVVEHPKFPIDLAEPYVQTSKRAQEMGKTDYKSIVIQNKVEKDYLYSSILGSDLLPFCNLPYRLTVLPVSVSDKSFRIITKETAEMRAHKHMQQWLEQAENNWSKIRGQKAEKMTIYERLDRGKAISNQDPLAKLVVVYNATGRKNLVASLLHSDEFHKVGEGQRSIATQGFICDHKAYMYYPKSSDEAYYLIAILNSNFVFSILLKIKSARGIHKKIWELPIPLYDKDNPLHRAISKLGMICEQKARKLLDEELRHFGSTESLHTGATGKLRKVLREGIKKELDEIDKHVASLLKA</sequence>
<dbReference type="PRINTS" id="PR00507">
    <property type="entry name" value="N12N6MTFRASE"/>
</dbReference>
<dbReference type="GO" id="GO:0006304">
    <property type="term" value="P:DNA modification"/>
    <property type="evidence" value="ECO:0007669"/>
    <property type="project" value="InterPro"/>
</dbReference>
<comment type="catalytic activity">
    <reaction evidence="6">
        <text>a 2'-deoxyadenosine in DNA + S-adenosyl-L-methionine = an N(6)-methyl-2'-deoxyadenosine in DNA + S-adenosyl-L-homocysteine + H(+)</text>
        <dbReference type="Rhea" id="RHEA:15197"/>
        <dbReference type="Rhea" id="RHEA-COMP:12418"/>
        <dbReference type="Rhea" id="RHEA-COMP:12419"/>
        <dbReference type="ChEBI" id="CHEBI:15378"/>
        <dbReference type="ChEBI" id="CHEBI:57856"/>
        <dbReference type="ChEBI" id="CHEBI:59789"/>
        <dbReference type="ChEBI" id="CHEBI:90615"/>
        <dbReference type="ChEBI" id="CHEBI:90616"/>
        <dbReference type="EC" id="2.1.1.72"/>
    </reaction>
</comment>
<keyword evidence="4 8" id="KW-0808">Transferase</keyword>
<dbReference type="Gene3D" id="3.40.50.150">
    <property type="entry name" value="Vaccinia Virus protein VP39"/>
    <property type="match status" value="1"/>
</dbReference>
<dbReference type="GO" id="GO:0003676">
    <property type="term" value="F:nucleic acid binding"/>
    <property type="evidence" value="ECO:0007669"/>
    <property type="project" value="InterPro"/>
</dbReference>
<dbReference type="EMBL" id="CP007536">
    <property type="protein sequence ID" value="AIC14474.1"/>
    <property type="molecule type" value="Genomic_DNA"/>
</dbReference>
<dbReference type="Pfam" id="PF07669">
    <property type="entry name" value="Eco57I"/>
    <property type="match status" value="1"/>
</dbReference>
<evidence type="ECO:0000256" key="5">
    <source>
        <dbReference type="ARBA" id="ARBA00022691"/>
    </source>
</evidence>
<dbReference type="EC" id="2.1.1.72" evidence="2"/>
<keyword evidence="3 8" id="KW-0489">Methyltransferase</keyword>
<dbReference type="PROSITE" id="PS00092">
    <property type="entry name" value="N6_MTASE"/>
    <property type="match status" value="1"/>
</dbReference>
<evidence type="ECO:0000259" key="7">
    <source>
        <dbReference type="Pfam" id="PF07669"/>
    </source>
</evidence>
<evidence type="ECO:0000313" key="9">
    <source>
        <dbReference type="Proteomes" id="UP000027093"/>
    </source>
</evidence>
<proteinExistence type="inferred from homology"/>
<dbReference type="KEGG" id="nvn:NVIE_002880"/>
<evidence type="ECO:0000256" key="2">
    <source>
        <dbReference type="ARBA" id="ARBA00011900"/>
    </source>
</evidence>
<keyword evidence="5" id="KW-0949">S-adenosyl-L-methionine</keyword>
<dbReference type="Proteomes" id="UP000027093">
    <property type="component" value="Chromosome"/>
</dbReference>
<dbReference type="RefSeq" id="WP_075053686.1">
    <property type="nucleotide sequence ID" value="NZ_CP007536.1"/>
</dbReference>
<dbReference type="InterPro" id="IPR050953">
    <property type="entry name" value="N4_N6_ade-DNA_methylase"/>
</dbReference>
<keyword evidence="8" id="KW-0378">Hydrolase</keyword>
<comment type="similarity">
    <text evidence="1">Belongs to the N(4)/N(6)-methyltransferase family.</text>
</comment>
<dbReference type="PANTHER" id="PTHR33841:SF5">
    <property type="entry name" value="DNA METHYLASE (MODIFICATION METHYLASE) (METHYLTRANSFERASE)-RELATED"/>
    <property type="match status" value="1"/>
</dbReference>
<gene>
    <name evidence="8" type="ORF">NVIE_002880</name>
</gene>
<dbReference type="GO" id="GO:0009007">
    <property type="term" value="F:site-specific DNA-methyltransferase (adenine-specific) activity"/>
    <property type="evidence" value="ECO:0007669"/>
    <property type="project" value="UniProtKB-EC"/>
</dbReference>
<keyword evidence="8" id="KW-0255">Endonuclease</keyword>
<dbReference type="REBASE" id="87731">
    <property type="entry name" value="NviEN76ORF2880P"/>
</dbReference>
<dbReference type="PANTHER" id="PTHR33841">
    <property type="entry name" value="DNA METHYLTRANSFERASE YEEA-RELATED"/>
    <property type="match status" value="1"/>
</dbReference>
<evidence type="ECO:0000256" key="6">
    <source>
        <dbReference type="ARBA" id="ARBA00047942"/>
    </source>
</evidence>
<reference evidence="8 9" key="1">
    <citation type="journal article" date="2014" name="Int. J. Syst. Evol. Microbiol.">
        <title>Nitrososphaera viennensis gen. nov., sp. nov., an aerobic and mesophilic, ammonia-oxidizing archaeon from soil and a member of the archaeal phylum Thaumarchaeota.</title>
        <authorList>
            <person name="Stieglmeier M."/>
            <person name="Klingl A."/>
            <person name="Alves R.J."/>
            <person name="Rittmann S.K."/>
            <person name="Melcher M."/>
            <person name="Leisch N."/>
            <person name="Schleper C."/>
        </authorList>
    </citation>
    <scope>NUCLEOTIDE SEQUENCE [LARGE SCALE GENOMIC DNA]</scope>
    <source>
        <strain evidence="8">EN76</strain>
    </source>
</reference>
<dbReference type="InterPro" id="IPR011639">
    <property type="entry name" value="MethylTrfase_TaqI-like_dom"/>
</dbReference>
<protein>
    <recommendedName>
        <fullName evidence="2">site-specific DNA-methyltransferase (adenine-specific)</fullName>
        <ecNumber evidence="2">2.1.1.72</ecNumber>
    </recommendedName>
</protein>
<keyword evidence="8" id="KW-0540">Nuclease</keyword>
<dbReference type="InterPro" id="IPR029063">
    <property type="entry name" value="SAM-dependent_MTases_sf"/>
</dbReference>